<feature type="domain" description="Bacteriophage Mu GpT" evidence="1">
    <location>
        <begin position="8"/>
        <end position="150"/>
    </location>
</feature>
<dbReference type="AlphaFoldDB" id="A0AB35UP84"/>
<evidence type="ECO:0000313" key="2">
    <source>
        <dbReference type="EMBL" id="MDY5168598.1"/>
    </source>
</evidence>
<accession>A0AB35UP84</accession>
<sequence length="303" mass="33791">MILTNAVLHTLNQGFSAMFQKAFAETKTKWQKIATEVPSNTSDENYGWLGQFPSLREWIGERQIKNMTASEYTIKNKDYEATVAVKRNDIEDDKLGIYAPMMQDMGYSAAIWPEDLVFSLLKDGFTKTCYDKKPFFSTDHKVAKANVSNKGAAKLSAKAYGEARAAMMSFKNDEGKPLKIMPNVLEVPPALEGEALKIVTADQIEGTTNIYKGTAEVLVAPELAGKDTCWFLLDTNRPLKPFIFQKRKAPKLNVLNQENDQNVFMRNEYLYGIDARGNAGYGFWQMAYGSDGSAADSVTPPAE</sequence>
<organism evidence="2 3">
    <name type="scientific">Dielma fastidiosa</name>
    <dbReference type="NCBI Taxonomy" id="1034346"/>
    <lineage>
        <taxon>Bacteria</taxon>
        <taxon>Bacillati</taxon>
        <taxon>Bacillota</taxon>
        <taxon>Erysipelotrichia</taxon>
        <taxon>Erysipelotrichales</taxon>
        <taxon>Erysipelotrichaceae</taxon>
        <taxon>Dielma</taxon>
    </lineage>
</organism>
<gene>
    <name evidence="2" type="ORF">MQE39_10775</name>
</gene>
<dbReference type="Proteomes" id="UP001276902">
    <property type="component" value="Unassembled WGS sequence"/>
</dbReference>
<dbReference type="EMBL" id="JALDAW010000016">
    <property type="protein sequence ID" value="MDY5168598.1"/>
    <property type="molecule type" value="Genomic_DNA"/>
</dbReference>
<evidence type="ECO:0000259" key="1">
    <source>
        <dbReference type="Pfam" id="PF10124"/>
    </source>
</evidence>
<feature type="domain" description="Bacteriophage Mu GpT" evidence="1">
    <location>
        <begin position="153"/>
        <end position="222"/>
    </location>
</feature>
<proteinExistence type="predicted"/>
<comment type="caution">
    <text evidence="2">The sequence shown here is derived from an EMBL/GenBank/DDBJ whole genome shotgun (WGS) entry which is preliminary data.</text>
</comment>
<dbReference type="Pfam" id="PF10124">
    <property type="entry name" value="Mu-like_gpT"/>
    <property type="match status" value="3"/>
</dbReference>
<name>A0AB35UP84_9FIRM</name>
<reference evidence="2" key="1">
    <citation type="submission" date="2022-03" db="EMBL/GenBank/DDBJ databases">
        <title>First case of bacteraemia caused by Dielma fastidiosa in a patient hospitalised with diverticulitis.</title>
        <authorList>
            <person name="Forman-Ankjaer B."/>
            <person name="Hvid-Jensen F."/>
            <person name="Kobel C.M."/>
            <person name="Greve T."/>
        </authorList>
    </citation>
    <scope>NUCLEOTIDE SEQUENCE</scope>
    <source>
        <strain evidence="2">AUH_DF_2021</strain>
    </source>
</reference>
<feature type="domain" description="Bacteriophage Mu GpT" evidence="1">
    <location>
        <begin position="224"/>
        <end position="291"/>
    </location>
</feature>
<protein>
    <submittedName>
        <fullName evidence="2">Mu-like prophage major head subunit gpT family protein</fullName>
    </submittedName>
</protein>
<evidence type="ECO:0000313" key="3">
    <source>
        <dbReference type="Proteomes" id="UP001276902"/>
    </source>
</evidence>
<dbReference type="RefSeq" id="WP_320883822.1">
    <property type="nucleotide sequence ID" value="NZ_BAABZA010000010.1"/>
</dbReference>
<dbReference type="InterPro" id="IPR018774">
    <property type="entry name" value="Phage_Mu_GpT"/>
</dbReference>